<dbReference type="InterPro" id="IPR000843">
    <property type="entry name" value="HTH_LacI"/>
</dbReference>
<dbReference type="AlphaFoldDB" id="A0A1M6L0L6"/>
<dbReference type="Gene3D" id="1.10.260.40">
    <property type="entry name" value="lambda repressor-like DNA-binding domains"/>
    <property type="match status" value="1"/>
</dbReference>
<dbReference type="InterPro" id="IPR028082">
    <property type="entry name" value="Peripla_BP_I"/>
</dbReference>
<evidence type="ECO:0000256" key="2">
    <source>
        <dbReference type="ARBA" id="ARBA00023125"/>
    </source>
</evidence>
<name>A0A1M6L0L6_9ACTN</name>
<dbReference type="RefSeq" id="WP_084189634.1">
    <property type="nucleotide sequence ID" value="NZ_FQZG01000065.1"/>
</dbReference>
<dbReference type="EMBL" id="FQZG01000065">
    <property type="protein sequence ID" value="SHJ64758.1"/>
    <property type="molecule type" value="Genomic_DNA"/>
</dbReference>
<evidence type="ECO:0000256" key="3">
    <source>
        <dbReference type="ARBA" id="ARBA00023163"/>
    </source>
</evidence>
<reference evidence="5 6" key="1">
    <citation type="submission" date="2016-11" db="EMBL/GenBank/DDBJ databases">
        <authorList>
            <person name="Jaros S."/>
            <person name="Januszkiewicz K."/>
            <person name="Wedrychowicz H."/>
        </authorList>
    </citation>
    <scope>NUCLEOTIDE SEQUENCE [LARGE SCALE GENOMIC DNA]</scope>
    <source>
        <strain evidence="5 6">DSM 12906</strain>
    </source>
</reference>
<dbReference type="Gene3D" id="3.40.50.2300">
    <property type="match status" value="2"/>
</dbReference>
<feature type="domain" description="HTH lacI-type" evidence="4">
    <location>
        <begin position="9"/>
        <end position="63"/>
    </location>
</feature>
<dbReference type="SMART" id="SM00354">
    <property type="entry name" value="HTH_LACI"/>
    <property type="match status" value="1"/>
</dbReference>
<dbReference type="Pfam" id="PF13377">
    <property type="entry name" value="Peripla_BP_3"/>
    <property type="match status" value="1"/>
</dbReference>
<dbReference type="PROSITE" id="PS00356">
    <property type="entry name" value="HTH_LACI_1"/>
    <property type="match status" value="1"/>
</dbReference>
<accession>A0A1M6L0L6</accession>
<keyword evidence="1" id="KW-0805">Transcription regulation</keyword>
<dbReference type="OrthoDB" id="3227375at2"/>
<dbReference type="SUPFAM" id="SSF53822">
    <property type="entry name" value="Periplasmic binding protein-like I"/>
    <property type="match status" value="1"/>
</dbReference>
<protein>
    <submittedName>
        <fullName evidence="5">Transcriptional regulator, LacI family</fullName>
    </submittedName>
</protein>
<gene>
    <name evidence="5" type="ORF">SAMN02745244_02962</name>
</gene>
<organism evidence="5 6">
    <name type="scientific">Tessaracoccus bendigoensis DSM 12906</name>
    <dbReference type="NCBI Taxonomy" id="1123357"/>
    <lineage>
        <taxon>Bacteria</taxon>
        <taxon>Bacillati</taxon>
        <taxon>Actinomycetota</taxon>
        <taxon>Actinomycetes</taxon>
        <taxon>Propionibacteriales</taxon>
        <taxon>Propionibacteriaceae</taxon>
        <taxon>Tessaracoccus</taxon>
    </lineage>
</organism>
<dbReference type="InterPro" id="IPR046335">
    <property type="entry name" value="LacI/GalR-like_sensor"/>
</dbReference>
<dbReference type="CDD" id="cd01392">
    <property type="entry name" value="HTH_LacI"/>
    <property type="match status" value="1"/>
</dbReference>
<keyword evidence="2" id="KW-0238">DNA-binding</keyword>
<dbReference type="SUPFAM" id="SSF47413">
    <property type="entry name" value="lambda repressor-like DNA-binding domains"/>
    <property type="match status" value="1"/>
</dbReference>
<dbReference type="InterPro" id="IPR010982">
    <property type="entry name" value="Lambda_DNA-bd_dom_sf"/>
</dbReference>
<keyword evidence="6" id="KW-1185">Reference proteome</keyword>
<evidence type="ECO:0000313" key="5">
    <source>
        <dbReference type="EMBL" id="SHJ64758.1"/>
    </source>
</evidence>
<dbReference type="PANTHER" id="PTHR30146:SF153">
    <property type="entry name" value="LACTOSE OPERON REPRESSOR"/>
    <property type="match status" value="1"/>
</dbReference>
<dbReference type="STRING" id="1123357.SAMN02745244_02962"/>
<dbReference type="Proteomes" id="UP000184512">
    <property type="component" value="Unassembled WGS sequence"/>
</dbReference>
<proteinExistence type="predicted"/>
<dbReference type="PROSITE" id="PS50932">
    <property type="entry name" value="HTH_LACI_2"/>
    <property type="match status" value="1"/>
</dbReference>
<dbReference type="PANTHER" id="PTHR30146">
    <property type="entry name" value="LACI-RELATED TRANSCRIPTIONAL REPRESSOR"/>
    <property type="match status" value="1"/>
</dbReference>
<dbReference type="GO" id="GO:0003700">
    <property type="term" value="F:DNA-binding transcription factor activity"/>
    <property type="evidence" value="ECO:0007669"/>
    <property type="project" value="TreeGrafter"/>
</dbReference>
<sequence>MTSKKGRGPTLKDIATEAGVSVPTVSKVVKGGTDVSPALRAKIQALLVERGYQARTTHAGVSGSAAVELHFDSMASTNNLQLLQGVLGAAERVGTNVVVKITPRGLTGSSWVESVSRARHSGLILVTSHMDDDQQDSFAKAGIPVVVVDPVNTPRPTIASVGVNNFDGGYLAARHLIDLGHRSIAMIRGIKSECARARLGGYHAALLEAGMDRRVGFEPEGSFRYEEGRSAANDLLTLPEAPTAIFAANDLEALGAIDAARNLGLRVPEDVSIVGFDDSLQAVSSSPRLTTVRQPFAEIGATAFRILMEIRSGDEPPTRRLELPTELIVRESTAAPPR</sequence>
<evidence type="ECO:0000313" key="6">
    <source>
        <dbReference type="Proteomes" id="UP000184512"/>
    </source>
</evidence>
<evidence type="ECO:0000259" key="4">
    <source>
        <dbReference type="PROSITE" id="PS50932"/>
    </source>
</evidence>
<evidence type="ECO:0000256" key="1">
    <source>
        <dbReference type="ARBA" id="ARBA00023015"/>
    </source>
</evidence>
<keyword evidence="3" id="KW-0804">Transcription</keyword>
<dbReference type="Pfam" id="PF00356">
    <property type="entry name" value="LacI"/>
    <property type="match status" value="1"/>
</dbReference>
<dbReference type="GO" id="GO:0000976">
    <property type="term" value="F:transcription cis-regulatory region binding"/>
    <property type="evidence" value="ECO:0007669"/>
    <property type="project" value="TreeGrafter"/>
</dbReference>